<name>A0A075SJC1_STRSU</name>
<organism evidence="1 2">
    <name type="scientific">Streptococcus suis 6407</name>
    <dbReference type="NCBI Taxonomy" id="1214179"/>
    <lineage>
        <taxon>Bacteria</taxon>
        <taxon>Bacillati</taxon>
        <taxon>Bacillota</taxon>
        <taxon>Bacilli</taxon>
        <taxon>Lactobacillales</taxon>
        <taxon>Streptococcaceae</taxon>
        <taxon>Streptococcus</taxon>
    </lineage>
</organism>
<dbReference type="RefSeq" id="WP_024390630.1">
    <property type="nucleotide sequence ID" value="NZ_ALLE01000016.1"/>
</dbReference>
<gene>
    <name evidence="1" type="ORF">ID09_10220</name>
</gene>
<dbReference type="HOGENOM" id="CLU_147315_1_0_9"/>
<evidence type="ECO:0000313" key="1">
    <source>
        <dbReference type="EMBL" id="AIG44379.1"/>
    </source>
</evidence>
<dbReference type="Proteomes" id="UP000028185">
    <property type="component" value="Chromosome"/>
</dbReference>
<accession>A0A075SJC1</accession>
<dbReference type="AlphaFoldDB" id="A0A075SJC1"/>
<reference evidence="1 2" key="1">
    <citation type="journal article" date="2014" name="Genome Announc.">
        <title>Whole-Genome Sequence of Streptococcus suis Serotype 4 Reference Strain 6407.</title>
        <authorList>
            <person name="Wang K."/>
            <person name="Chen J."/>
            <person name="Yao H."/>
            <person name="Lu C."/>
        </authorList>
    </citation>
    <scope>NUCLEOTIDE SEQUENCE [LARGE SCALE GENOMIC DNA]</scope>
    <source>
        <strain evidence="1">6407</strain>
    </source>
</reference>
<protein>
    <recommendedName>
        <fullName evidence="3">Prophage pi2 protein 40</fullName>
    </recommendedName>
</protein>
<evidence type="ECO:0008006" key="3">
    <source>
        <dbReference type="Google" id="ProtNLM"/>
    </source>
</evidence>
<sequence length="139" mass="16196">MRKIIPIGDQEYELATNGYTPIAYKEEFGKDYFQDLFSMLNSQALLSELDKLEPGQELQASNIDMSVLADFDMTFFNRLFWTFAKSANPRIKPYAQFFMEMEEFPVQEIGQDLMEMLNASMATKKHQMSQKMQAMKSSR</sequence>
<evidence type="ECO:0000313" key="2">
    <source>
        <dbReference type="Proteomes" id="UP000028185"/>
    </source>
</evidence>
<proteinExistence type="predicted"/>
<dbReference type="EMBL" id="CP008921">
    <property type="protein sequence ID" value="AIG44379.1"/>
    <property type="molecule type" value="Genomic_DNA"/>
</dbReference>
<dbReference type="PATRIC" id="fig|1214179.4.peg.2032"/>